<protein>
    <submittedName>
        <fullName evidence="2">Uncharacterized protein</fullName>
    </submittedName>
</protein>
<dbReference type="EMBL" id="FZOR01000004">
    <property type="protein sequence ID" value="SNS44766.1"/>
    <property type="molecule type" value="Genomic_DNA"/>
</dbReference>
<evidence type="ECO:0000313" key="2">
    <source>
        <dbReference type="EMBL" id="SNS44766.1"/>
    </source>
</evidence>
<gene>
    <name evidence="2" type="ORF">SAMN05443665_100487</name>
</gene>
<dbReference type="AlphaFoldDB" id="A0A239EJE0"/>
<feature type="compositionally biased region" description="Pro residues" evidence="1">
    <location>
        <begin position="122"/>
        <end position="142"/>
    </location>
</feature>
<accession>A0A239EJE0</accession>
<name>A0A239EJE0_9ACTN</name>
<evidence type="ECO:0000256" key="1">
    <source>
        <dbReference type="SAM" id="MobiDB-lite"/>
    </source>
</evidence>
<keyword evidence="3" id="KW-1185">Reference proteome</keyword>
<sequence>MFDPLTSNPGLWATFLQALRDAAGAAKAAETTEADAPGHHVSDACGEMRTLVHLAESLPDADPNLFHQSALGIGGHYCSLGHGVWSRVFQGCMLYADVVGGRRPYWEYGVGQWLGLQAPRGPWDPGPQPPPPVLEPGPPQGYPQPGGWVGSTPEILDHALHIGTYVGAAAAGGVIGNRVDAGVVAAVKRAFRAMRRRLPGGRRAGPSMSRDEAIESASSAVYGHGYLGGTCVPVRADREADCWIVHCRAVRPGTGEDLIRVRVPFAGSASPSILLVNRGPA</sequence>
<reference evidence="2 3" key="1">
    <citation type="submission" date="2017-06" db="EMBL/GenBank/DDBJ databases">
        <authorList>
            <person name="Kim H.J."/>
            <person name="Triplett B.A."/>
        </authorList>
    </citation>
    <scope>NUCLEOTIDE SEQUENCE [LARGE SCALE GENOMIC DNA]</scope>
    <source>
        <strain evidence="2 3">DSM 44715</strain>
    </source>
</reference>
<feature type="region of interest" description="Disordered" evidence="1">
    <location>
        <begin position="119"/>
        <end position="148"/>
    </location>
</feature>
<organism evidence="2 3">
    <name type="scientific">Actinomadura meyerae</name>
    <dbReference type="NCBI Taxonomy" id="240840"/>
    <lineage>
        <taxon>Bacteria</taxon>
        <taxon>Bacillati</taxon>
        <taxon>Actinomycetota</taxon>
        <taxon>Actinomycetes</taxon>
        <taxon>Streptosporangiales</taxon>
        <taxon>Thermomonosporaceae</taxon>
        <taxon>Actinomadura</taxon>
    </lineage>
</organism>
<dbReference type="Proteomes" id="UP000198318">
    <property type="component" value="Unassembled WGS sequence"/>
</dbReference>
<proteinExistence type="predicted"/>
<evidence type="ECO:0000313" key="3">
    <source>
        <dbReference type="Proteomes" id="UP000198318"/>
    </source>
</evidence>